<protein>
    <submittedName>
        <fullName evidence="2">AzlD domain-containing protein</fullName>
    </submittedName>
</protein>
<sequence>MNELVLIGGMALITFSIRYGLIGMSGCIQLSPQLMHLLRYVPPAVLTAITMPTILMPTGDELMLSHTNARLIGAAAAILVGYRTKNLLLTILLGMLTFFTWQWLLQLN</sequence>
<dbReference type="Pfam" id="PF05437">
    <property type="entry name" value="AzlD"/>
    <property type="match status" value="1"/>
</dbReference>
<organism evidence="2 3">
    <name type="scientific">Symplocastrum torsivum CPER-KK1</name>
    <dbReference type="NCBI Taxonomy" id="450513"/>
    <lineage>
        <taxon>Bacteria</taxon>
        <taxon>Bacillati</taxon>
        <taxon>Cyanobacteriota</taxon>
        <taxon>Cyanophyceae</taxon>
        <taxon>Oscillatoriophycideae</taxon>
        <taxon>Oscillatoriales</taxon>
        <taxon>Microcoleaceae</taxon>
        <taxon>Symplocastrum</taxon>
    </lineage>
</organism>
<reference evidence="2" key="2">
    <citation type="journal article" date="2022" name="Microbiol. Resour. Announc.">
        <title>Metagenome Sequencing to Explore Phylogenomics of Terrestrial Cyanobacteria.</title>
        <authorList>
            <person name="Ward R.D."/>
            <person name="Stajich J.E."/>
            <person name="Johansen J.R."/>
            <person name="Huntemann M."/>
            <person name="Clum A."/>
            <person name="Foster B."/>
            <person name="Foster B."/>
            <person name="Roux S."/>
            <person name="Palaniappan K."/>
            <person name="Varghese N."/>
            <person name="Mukherjee S."/>
            <person name="Reddy T.B.K."/>
            <person name="Daum C."/>
            <person name="Copeland A."/>
            <person name="Chen I.A."/>
            <person name="Ivanova N.N."/>
            <person name="Kyrpides N.C."/>
            <person name="Shapiro N."/>
            <person name="Eloe-Fadrosh E.A."/>
            <person name="Pietrasiak N."/>
        </authorList>
    </citation>
    <scope>NUCLEOTIDE SEQUENCE</scope>
    <source>
        <strain evidence="2">CPER-KK1</strain>
    </source>
</reference>
<dbReference type="InterPro" id="IPR008407">
    <property type="entry name" value="Brnchd-chn_aa_trnsp_AzlD"/>
</dbReference>
<feature type="transmembrane region" description="Helical" evidence="1">
    <location>
        <begin position="37"/>
        <end position="56"/>
    </location>
</feature>
<gene>
    <name evidence="2" type="ORF">KME25_21380</name>
</gene>
<feature type="transmembrane region" description="Helical" evidence="1">
    <location>
        <begin position="6"/>
        <end position="25"/>
    </location>
</feature>
<dbReference type="Proteomes" id="UP000753908">
    <property type="component" value="Unassembled WGS sequence"/>
</dbReference>
<evidence type="ECO:0000256" key="1">
    <source>
        <dbReference type="SAM" id="Phobius"/>
    </source>
</evidence>
<proteinExistence type="predicted"/>
<feature type="transmembrane region" description="Helical" evidence="1">
    <location>
        <begin position="87"/>
        <end position="105"/>
    </location>
</feature>
<dbReference type="EMBL" id="JAHHIF010000033">
    <property type="protein sequence ID" value="MBW4546970.1"/>
    <property type="molecule type" value="Genomic_DNA"/>
</dbReference>
<evidence type="ECO:0000313" key="2">
    <source>
        <dbReference type="EMBL" id="MBW4546970.1"/>
    </source>
</evidence>
<evidence type="ECO:0000313" key="3">
    <source>
        <dbReference type="Proteomes" id="UP000753908"/>
    </source>
</evidence>
<accession>A0A951PMY0</accession>
<name>A0A951PMY0_9CYAN</name>
<keyword evidence="1" id="KW-1133">Transmembrane helix</keyword>
<reference evidence="2" key="1">
    <citation type="submission" date="2021-05" db="EMBL/GenBank/DDBJ databases">
        <authorList>
            <person name="Pietrasiak N."/>
            <person name="Ward R."/>
            <person name="Stajich J.E."/>
            <person name="Kurbessoian T."/>
        </authorList>
    </citation>
    <scope>NUCLEOTIDE SEQUENCE</scope>
    <source>
        <strain evidence="2">CPER-KK1</strain>
    </source>
</reference>
<keyword evidence="1" id="KW-0812">Transmembrane</keyword>
<comment type="caution">
    <text evidence="2">The sequence shown here is derived from an EMBL/GenBank/DDBJ whole genome shotgun (WGS) entry which is preliminary data.</text>
</comment>
<keyword evidence="1" id="KW-0472">Membrane</keyword>
<dbReference type="AlphaFoldDB" id="A0A951PMY0"/>